<comment type="caution">
    <text evidence="1">The sequence shown here is derived from an EMBL/GenBank/DDBJ whole genome shotgun (WGS) entry which is preliminary data.</text>
</comment>
<dbReference type="eggNOG" id="ENOG50336JD">
    <property type="taxonomic scope" value="Bacteria"/>
</dbReference>
<accession>A1ZSU3</accession>
<dbReference type="Pfam" id="PF11236">
    <property type="entry name" value="DUF3037"/>
    <property type="match status" value="1"/>
</dbReference>
<dbReference type="AlphaFoldDB" id="A1ZSU3"/>
<proteinExistence type="predicted"/>
<name>A1ZSU3_MICM2</name>
<organism evidence="1 2">
    <name type="scientific">Microscilla marina ATCC 23134</name>
    <dbReference type="NCBI Taxonomy" id="313606"/>
    <lineage>
        <taxon>Bacteria</taxon>
        <taxon>Pseudomonadati</taxon>
        <taxon>Bacteroidota</taxon>
        <taxon>Cytophagia</taxon>
        <taxon>Cytophagales</taxon>
        <taxon>Microscillaceae</taxon>
        <taxon>Microscilla</taxon>
    </lineage>
</organism>
<dbReference type="Proteomes" id="UP000004095">
    <property type="component" value="Unassembled WGS sequence"/>
</dbReference>
<protein>
    <recommendedName>
        <fullName evidence="3">DUF3037 domain-containing protein</fullName>
    </recommendedName>
</protein>
<evidence type="ECO:0008006" key="3">
    <source>
        <dbReference type="Google" id="ProtNLM"/>
    </source>
</evidence>
<evidence type="ECO:0000313" key="1">
    <source>
        <dbReference type="EMBL" id="EAY26507.1"/>
    </source>
</evidence>
<dbReference type="OrthoDB" id="8199584at2"/>
<keyword evidence="2" id="KW-1185">Reference proteome</keyword>
<dbReference type="EMBL" id="AAWS01000033">
    <property type="protein sequence ID" value="EAY26507.1"/>
    <property type="molecule type" value="Genomic_DNA"/>
</dbReference>
<dbReference type="InterPro" id="IPR021398">
    <property type="entry name" value="DUF3037"/>
</dbReference>
<sequence length="186" mass="21538">MNTVFKYAVLRYVHSQVLEESVNIGILVFFPEQGQVVFKSSEQRLNALIHLYPNFSASHIQAYLDGLTKRAHVVTVEFNSATKQVIEENLERFIQIEFLPEDATVLQFSKIYTSLLYSEDINQVVVNLLGTYKLNMYNDAPAKVISGNVTKSQPKIRDSKIEERKRLYIERQQSKHKKSSQEHKDE</sequence>
<evidence type="ECO:0000313" key="2">
    <source>
        <dbReference type="Proteomes" id="UP000004095"/>
    </source>
</evidence>
<gene>
    <name evidence="1" type="ORF">M23134_01677</name>
</gene>
<reference evidence="1 2" key="1">
    <citation type="submission" date="2007-01" db="EMBL/GenBank/DDBJ databases">
        <authorList>
            <person name="Haygood M."/>
            <person name="Podell S."/>
            <person name="Anderson C."/>
            <person name="Hopkinson B."/>
            <person name="Roe K."/>
            <person name="Barbeau K."/>
            <person name="Gaasterland T."/>
            <person name="Ferriera S."/>
            <person name="Johnson J."/>
            <person name="Kravitz S."/>
            <person name="Beeson K."/>
            <person name="Sutton G."/>
            <person name="Rogers Y.-H."/>
            <person name="Friedman R."/>
            <person name="Frazier M."/>
            <person name="Venter J.C."/>
        </authorList>
    </citation>
    <scope>NUCLEOTIDE SEQUENCE [LARGE SCALE GENOMIC DNA]</scope>
    <source>
        <strain evidence="1 2">ATCC 23134</strain>
    </source>
</reference>
<dbReference type="RefSeq" id="WP_002700739.1">
    <property type="nucleotide sequence ID" value="NZ_AAWS01000033.1"/>
</dbReference>